<dbReference type="STRING" id="583345.Mmol_0581"/>
<protein>
    <recommendedName>
        <fullName evidence="6">LPS-assembly lipoprotein LptE</fullName>
    </recommendedName>
</protein>
<dbReference type="PANTHER" id="PTHR38098:SF1">
    <property type="entry name" value="LPS-ASSEMBLY LIPOPROTEIN LPTE"/>
    <property type="match status" value="1"/>
</dbReference>
<dbReference type="EMBL" id="CP001672">
    <property type="protein sequence ID" value="ACT47491.1"/>
    <property type="molecule type" value="Genomic_DNA"/>
</dbReference>
<dbReference type="PANTHER" id="PTHR38098">
    <property type="entry name" value="LPS-ASSEMBLY LIPOPROTEIN LPTE"/>
    <property type="match status" value="1"/>
</dbReference>
<organism evidence="7 8">
    <name type="scientific">Methylotenera mobilis (strain JLW8 / ATCC BAA-1282 / DSM 17540)</name>
    <dbReference type="NCBI Taxonomy" id="583345"/>
    <lineage>
        <taxon>Bacteria</taxon>
        <taxon>Pseudomonadati</taxon>
        <taxon>Pseudomonadota</taxon>
        <taxon>Betaproteobacteria</taxon>
        <taxon>Nitrosomonadales</taxon>
        <taxon>Methylophilaceae</taxon>
        <taxon>Methylotenera</taxon>
    </lineage>
</organism>
<dbReference type="InterPro" id="IPR007485">
    <property type="entry name" value="LPS_assembly_LptE"/>
</dbReference>
<dbReference type="RefSeq" id="WP_015831528.1">
    <property type="nucleotide sequence ID" value="NC_012968.1"/>
</dbReference>
<name>C6WU92_METML</name>
<proteinExistence type="inferred from homology"/>
<evidence type="ECO:0000256" key="1">
    <source>
        <dbReference type="ARBA" id="ARBA00022729"/>
    </source>
</evidence>
<dbReference type="GO" id="GO:0009279">
    <property type="term" value="C:cell outer membrane"/>
    <property type="evidence" value="ECO:0007669"/>
    <property type="project" value="UniProtKB-UniRule"/>
</dbReference>
<evidence type="ECO:0000313" key="8">
    <source>
        <dbReference type="Proteomes" id="UP000002742"/>
    </source>
</evidence>
<dbReference type="eggNOG" id="COG2980">
    <property type="taxonomic scope" value="Bacteria"/>
</dbReference>
<keyword evidence="2 6" id="KW-0472">Membrane</keyword>
<evidence type="ECO:0000256" key="6">
    <source>
        <dbReference type="HAMAP-Rule" id="MF_01186"/>
    </source>
</evidence>
<keyword evidence="8" id="KW-1185">Reference proteome</keyword>
<dbReference type="Proteomes" id="UP000002742">
    <property type="component" value="Chromosome"/>
</dbReference>
<comment type="subunit">
    <text evidence="6">Component of the lipopolysaccharide transport and assembly complex. Interacts with LptD.</text>
</comment>
<dbReference type="GO" id="GO:1990351">
    <property type="term" value="C:transporter complex"/>
    <property type="evidence" value="ECO:0007669"/>
    <property type="project" value="TreeGrafter"/>
</dbReference>
<dbReference type="GO" id="GO:0015920">
    <property type="term" value="P:lipopolysaccharide transport"/>
    <property type="evidence" value="ECO:0007669"/>
    <property type="project" value="TreeGrafter"/>
</dbReference>
<reference evidence="8" key="1">
    <citation type="submission" date="2009-07" db="EMBL/GenBank/DDBJ databases">
        <title>Complete sequence of Methylotenera mobilis JLW8.</title>
        <authorList>
            <consortium name="US DOE Joint Genome Institute"/>
            <person name="Lucas S."/>
            <person name="Copeland A."/>
            <person name="Lapidus A."/>
            <person name="Glavina del Rio T."/>
            <person name="Tice H."/>
            <person name="Bruce D."/>
            <person name="Goodwin L."/>
            <person name="Pitluck S."/>
            <person name="LaButti K.M."/>
            <person name="Clum A."/>
            <person name="Larimer F."/>
            <person name="Land M."/>
            <person name="Hauser L."/>
            <person name="Kyrpides N."/>
            <person name="Mikhailova N."/>
            <person name="Kayluzhnaya M."/>
            <person name="Chistoserdova L."/>
        </authorList>
    </citation>
    <scope>NUCLEOTIDE SEQUENCE [LARGE SCALE GENOMIC DNA]</scope>
    <source>
        <strain evidence="8">JLW8 / ATCC BAA-1282 / DSM 17540</strain>
    </source>
</reference>
<reference evidence="7 8" key="2">
    <citation type="journal article" date="2011" name="J. Bacteriol.">
        <title>Genomes of three methylotrophs from a single niche uncover genetic and metabolic divergence of Methylophilaceae.</title>
        <authorList>
            <person name="Lapidus A."/>
            <person name="Clum A."/>
            <person name="Labutti K."/>
            <person name="Kaluzhnaya M.G."/>
            <person name="Lim S."/>
            <person name="Beck D.A."/>
            <person name="Glavina Del Rio T."/>
            <person name="Nolan M."/>
            <person name="Mavromatis K."/>
            <person name="Huntemann M."/>
            <person name="Lucas S."/>
            <person name="Lidstrom M.E."/>
            <person name="Ivanova N."/>
            <person name="Chistoserdova L."/>
        </authorList>
    </citation>
    <scope>NUCLEOTIDE SEQUENCE [LARGE SCALE GENOMIC DNA]</scope>
    <source>
        <strain evidence="8">JLW8 / ATCC BAA-1282 / DSM 17540</strain>
    </source>
</reference>
<evidence type="ECO:0000256" key="2">
    <source>
        <dbReference type="ARBA" id="ARBA00023136"/>
    </source>
</evidence>
<dbReference type="Gene3D" id="3.30.160.150">
    <property type="entry name" value="Lipoprotein like domain"/>
    <property type="match status" value="1"/>
</dbReference>
<comment type="function">
    <text evidence="6">Together with LptD, is involved in the assembly of lipopolysaccharide (LPS) at the surface of the outer membrane. Required for the proper assembly of LptD. Binds LPS and may serve as the LPS recognition site at the outer membrane.</text>
</comment>
<gene>
    <name evidence="6" type="primary">lptE</name>
    <name evidence="7" type="ordered locus">Mmol_0581</name>
</gene>
<dbReference type="HAMAP" id="MF_01186">
    <property type="entry name" value="LPS_assembly_LptE"/>
    <property type="match status" value="1"/>
</dbReference>
<dbReference type="GO" id="GO:0001530">
    <property type="term" value="F:lipopolysaccharide binding"/>
    <property type="evidence" value="ECO:0007669"/>
    <property type="project" value="TreeGrafter"/>
</dbReference>
<dbReference type="OrthoDB" id="5298094at2"/>
<sequence>MQYLSLTFTRQLSWLFLIALLLTACGFQLRGSAPLSFTTLSFQGSALSIKKDLKRMLETNNVKIVESAEDAEMLIDLLNESTEKRILSLSGGGLVREFELYYTVSFRTRPQKEPLWGKVQTIQIRRDFSYNDKVLLGKAEEEAGLYADMRKESVRAILRRLSATNPEQL</sequence>
<dbReference type="KEGG" id="mmb:Mmol_0581"/>
<dbReference type="AlphaFoldDB" id="C6WU92"/>
<keyword evidence="4 6" id="KW-0998">Cell outer membrane</keyword>
<evidence type="ECO:0000256" key="4">
    <source>
        <dbReference type="ARBA" id="ARBA00023237"/>
    </source>
</evidence>
<keyword evidence="5 7" id="KW-0449">Lipoprotein</keyword>
<accession>C6WU92</accession>
<dbReference type="GO" id="GO:0043165">
    <property type="term" value="P:Gram-negative-bacterium-type cell outer membrane assembly"/>
    <property type="evidence" value="ECO:0007669"/>
    <property type="project" value="UniProtKB-UniRule"/>
</dbReference>
<dbReference type="HOGENOM" id="CLU_103309_0_2_4"/>
<evidence type="ECO:0000313" key="7">
    <source>
        <dbReference type="EMBL" id="ACT47491.1"/>
    </source>
</evidence>
<dbReference type="Pfam" id="PF04390">
    <property type="entry name" value="LptE"/>
    <property type="match status" value="1"/>
</dbReference>
<keyword evidence="3" id="KW-0564">Palmitate</keyword>
<keyword evidence="1" id="KW-0732">Signal</keyword>
<evidence type="ECO:0000256" key="3">
    <source>
        <dbReference type="ARBA" id="ARBA00023139"/>
    </source>
</evidence>
<evidence type="ECO:0000256" key="5">
    <source>
        <dbReference type="ARBA" id="ARBA00023288"/>
    </source>
</evidence>
<comment type="similarity">
    <text evidence="6">Belongs to the LptE lipoprotein family.</text>
</comment>